<keyword evidence="3 9" id="KW-0862">Zinc</keyword>
<protein>
    <recommendedName>
        <fullName evidence="9">Dof zinc finger protein</fullName>
    </recommendedName>
</protein>
<feature type="region of interest" description="Disordered" evidence="10">
    <location>
        <begin position="1"/>
        <end position="26"/>
    </location>
</feature>
<keyword evidence="2 8" id="KW-0863">Zinc-finger</keyword>
<evidence type="ECO:0000256" key="4">
    <source>
        <dbReference type="ARBA" id="ARBA00023015"/>
    </source>
</evidence>
<evidence type="ECO:0000313" key="12">
    <source>
        <dbReference type="EMBL" id="GER25440.1"/>
    </source>
</evidence>
<organism evidence="12 13">
    <name type="scientific">Striga asiatica</name>
    <name type="common">Asiatic witchweed</name>
    <name type="synonym">Buchnera asiatica</name>
    <dbReference type="NCBI Taxonomy" id="4170"/>
    <lineage>
        <taxon>Eukaryota</taxon>
        <taxon>Viridiplantae</taxon>
        <taxon>Streptophyta</taxon>
        <taxon>Embryophyta</taxon>
        <taxon>Tracheophyta</taxon>
        <taxon>Spermatophyta</taxon>
        <taxon>Magnoliopsida</taxon>
        <taxon>eudicotyledons</taxon>
        <taxon>Gunneridae</taxon>
        <taxon>Pentapetalae</taxon>
        <taxon>asterids</taxon>
        <taxon>lamiids</taxon>
        <taxon>Lamiales</taxon>
        <taxon>Orobanchaceae</taxon>
        <taxon>Buchnereae</taxon>
        <taxon>Striga</taxon>
    </lineage>
</organism>
<evidence type="ECO:0000256" key="6">
    <source>
        <dbReference type="ARBA" id="ARBA00023163"/>
    </source>
</evidence>
<evidence type="ECO:0000256" key="2">
    <source>
        <dbReference type="ARBA" id="ARBA00022771"/>
    </source>
</evidence>
<accession>A0A5A7NY79</accession>
<keyword evidence="1 9" id="KW-0479">Metal-binding</keyword>
<dbReference type="OrthoDB" id="1927254at2759"/>
<evidence type="ECO:0000313" key="13">
    <source>
        <dbReference type="Proteomes" id="UP000325081"/>
    </source>
</evidence>
<dbReference type="PROSITE" id="PS50884">
    <property type="entry name" value="ZF_DOF_2"/>
    <property type="match status" value="1"/>
</dbReference>
<dbReference type="PANTHER" id="PTHR31992">
    <property type="entry name" value="DOF ZINC FINGER PROTEIN DOF1.4-RELATED"/>
    <property type="match status" value="1"/>
</dbReference>
<dbReference type="AlphaFoldDB" id="A0A5A7NY79"/>
<dbReference type="EMBL" id="BKCP01000003">
    <property type="protein sequence ID" value="GER25440.1"/>
    <property type="molecule type" value="Genomic_DNA"/>
</dbReference>
<keyword evidence="5 8" id="KW-0238">DNA-binding</keyword>
<dbReference type="GO" id="GO:0005634">
    <property type="term" value="C:nucleus"/>
    <property type="evidence" value="ECO:0007669"/>
    <property type="project" value="UniProtKB-SubCell"/>
</dbReference>
<evidence type="ECO:0000256" key="8">
    <source>
        <dbReference type="PROSITE-ProRule" id="PRU00071"/>
    </source>
</evidence>
<dbReference type="InterPro" id="IPR003851">
    <property type="entry name" value="Znf_Dof"/>
</dbReference>
<feature type="domain" description="Dof-type" evidence="11">
    <location>
        <begin position="24"/>
        <end position="78"/>
    </location>
</feature>
<name>A0A5A7NY79_STRAF</name>
<feature type="region of interest" description="Disordered" evidence="10">
    <location>
        <begin position="175"/>
        <end position="195"/>
    </location>
</feature>
<dbReference type="InterPro" id="IPR045174">
    <property type="entry name" value="Dof"/>
</dbReference>
<keyword evidence="6 9" id="KW-0804">Transcription</keyword>
<dbReference type="Pfam" id="PF02701">
    <property type="entry name" value="Zn_ribbon_Dof"/>
    <property type="match status" value="1"/>
</dbReference>
<dbReference type="Proteomes" id="UP000325081">
    <property type="component" value="Unassembled WGS sequence"/>
</dbReference>
<keyword evidence="13" id="KW-1185">Reference proteome</keyword>
<reference evidence="13" key="1">
    <citation type="journal article" date="2019" name="Curr. Biol.">
        <title>Genome Sequence of Striga asiatica Provides Insight into the Evolution of Plant Parasitism.</title>
        <authorList>
            <person name="Yoshida S."/>
            <person name="Kim S."/>
            <person name="Wafula E.K."/>
            <person name="Tanskanen J."/>
            <person name="Kim Y.M."/>
            <person name="Honaas L."/>
            <person name="Yang Z."/>
            <person name="Spallek T."/>
            <person name="Conn C.E."/>
            <person name="Ichihashi Y."/>
            <person name="Cheong K."/>
            <person name="Cui S."/>
            <person name="Der J.P."/>
            <person name="Gundlach H."/>
            <person name="Jiao Y."/>
            <person name="Hori C."/>
            <person name="Ishida J.K."/>
            <person name="Kasahara H."/>
            <person name="Kiba T."/>
            <person name="Kim M.S."/>
            <person name="Koo N."/>
            <person name="Laohavisit A."/>
            <person name="Lee Y.H."/>
            <person name="Lumba S."/>
            <person name="McCourt P."/>
            <person name="Mortimer J.C."/>
            <person name="Mutuku J.M."/>
            <person name="Nomura T."/>
            <person name="Sasaki-Sekimoto Y."/>
            <person name="Seto Y."/>
            <person name="Wang Y."/>
            <person name="Wakatake T."/>
            <person name="Sakakibara H."/>
            <person name="Demura T."/>
            <person name="Yamaguchi S."/>
            <person name="Yoneyama K."/>
            <person name="Manabe R.I."/>
            <person name="Nelson D.C."/>
            <person name="Schulman A.H."/>
            <person name="Timko M.P."/>
            <person name="dePamphilis C.W."/>
            <person name="Choi D."/>
            <person name="Shirasu K."/>
        </authorList>
    </citation>
    <scope>NUCLEOTIDE SEQUENCE [LARGE SCALE GENOMIC DNA]</scope>
    <source>
        <strain evidence="13">cv. UVA1</strain>
    </source>
</reference>
<dbReference type="GO" id="GO:0003677">
    <property type="term" value="F:DNA binding"/>
    <property type="evidence" value="ECO:0007669"/>
    <property type="project" value="UniProtKB-UniRule"/>
</dbReference>
<evidence type="ECO:0000256" key="10">
    <source>
        <dbReference type="SAM" id="MobiDB-lite"/>
    </source>
</evidence>
<gene>
    <name evidence="12" type="ORF">STAS_01005</name>
</gene>
<evidence type="ECO:0000256" key="3">
    <source>
        <dbReference type="ARBA" id="ARBA00022833"/>
    </source>
</evidence>
<evidence type="ECO:0000256" key="1">
    <source>
        <dbReference type="ARBA" id="ARBA00022723"/>
    </source>
</evidence>
<sequence length="195" mass="21004">MNPAPPPPPRRRPETGSRPPAPHQNCSRCKSSNTKFCYYNNYSVNQPRYFCRDCRRYWTHGGALRNVPVGGGSRRNRRLRTASASSAVSAAATAARLVPPTAGILPPPIGNGAGSFFNLAAGMNFSGGGGGQYDSASNMMLPPYPGLNVNPSWSQSFLMRGASSEDGENQIVPNLFDPNEWLDNNNNEAGFDPSI</sequence>
<dbReference type="GO" id="GO:0003700">
    <property type="term" value="F:DNA-binding transcription factor activity"/>
    <property type="evidence" value="ECO:0007669"/>
    <property type="project" value="UniProtKB-UniRule"/>
</dbReference>
<evidence type="ECO:0000256" key="5">
    <source>
        <dbReference type="ARBA" id="ARBA00023125"/>
    </source>
</evidence>
<comment type="subcellular location">
    <subcellularLocation>
        <location evidence="8 9">Nucleus</location>
    </subcellularLocation>
</comment>
<evidence type="ECO:0000259" key="11">
    <source>
        <dbReference type="PROSITE" id="PS50884"/>
    </source>
</evidence>
<dbReference type="GO" id="GO:0008270">
    <property type="term" value="F:zinc ion binding"/>
    <property type="evidence" value="ECO:0007669"/>
    <property type="project" value="UniProtKB-KW"/>
</dbReference>
<proteinExistence type="predicted"/>
<evidence type="ECO:0000256" key="7">
    <source>
        <dbReference type="ARBA" id="ARBA00023242"/>
    </source>
</evidence>
<dbReference type="PROSITE" id="PS01361">
    <property type="entry name" value="ZF_DOF_1"/>
    <property type="match status" value="1"/>
</dbReference>
<evidence type="ECO:0000256" key="9">
    <source>
        <dbReference type="RuleBase" id="RU369094"/>
    </source>
</evidence>
<comment type="function">
    <text evidence="9">Transcription factor that binds specifically to a 5'-AA[AG]G-3' consensus core sequence.</text>
</comment>
<keyword evidence="7 8" id="KW-0539">Nucleus</keyword>
<keyword evidence="4 9" id="KW-0805">Transcription regulation</keyword>
<comment type="caution">
    <text evidence="12">The sequence shown here is derived from an EMBL/GenBank/DDBJ whole genome shotgun (WGS) entry which is preliminary data.</text>
</comment>